<dbReference type="PANTHER" id="PTHR13847:SF289">
    <property type="entry name" value="GLYCINE OXIDASE"/>
    <property type="match status" value="1"/>
</dbReference>
<evidence type="ECO:0000313" key="4">
    <source>
        <dbReference type="EMBL" id="EJZ04306.1"/>
    </source>
</evidence>
<keyword evidence="1" id="KW-0560">Oxidoreductase</keyword>
<dbReference type="RefSeq" id="WP_003931627.1">
    <property type="nucleotide sequence ID" value="NZ_JH814693.1"/>
</dbReference>
<dbReference type="SUPFAM" id="SSF51971">
    <property type="entry name" value="Nucleotide-binding domain"/>
    <property type="match status" value="1"/>
</dbReference>
<organism evidence="4 5">
    <name type="scientific">Mycolicibacterium vaccae ATCC 25954</name>
    <dbReference type="NCBI Taxonomy" id="1194972"/>
    <lineage>
        <taxon>Bacteria</taxon>
        <taxon>Bacillati</taxon>
        <taxon>Actinomycetota</taxon>
        <taxon>Actinomycetes</taxon>
        <taxon>Mycobacteriales</taxon>
        <taxon>Mycobacteriaceae</taxon>
        <taxon>Mycolicibacterium</taxon>
    </lineage>
</organism>
<protein>
    <submittedName>
        <fullName evidence="4">FAD dependent oxidoreductase</fullName>
    </submittedName>
</protein>
<feature type="domain" description="FAD dependent oxidoreductase" evidence="3">
    <location>
        <begin position="11"/>
        <end position="63"/>
    </location>
</feature>
<sequence>MDGRQFGHQQRVAVIGAGMVGLCTAWYLQERGVDVTVIDADGVAAGSSWGNAGWLTPSIATPLPEPAVLKYGVR</sequence>
<feature type="non-terminal residue" evidence="4">
    <location>
        <position position="74"/>
    </location>
</feature>
<keyword evidence="2" id="KW-0472">Membrane</keyword>
<evidence type="ECO:0000259" key="3">
    <source>
        <dbReference type="Pfam" id="PF01266"/>
    </source>
</evidence>
<evidence type="ECO:0000256" key="1">
    <source>
        <dbReference type="ARBA" id="ARBA00023002"/>
    </source>
</evidence>
<evidence type="ECO:0000313" key="5">
    <source>
        <dbReference type="Proteomes" id="UP000006072"/>
    </source>
</evidence>
<dbReference type="Proteomes" id="UP000006072">
    <property type="component" value="Unassembled WGS sequence"/>
</dbReference>
<dbReference type="AlphaFoldDB" id="K0UBN3"/>
<keyword evidence="5" id="KW-1185">Reference proteome</keyword>
<dbReference type="Gene3D" id="3.50.50.60">
    <property type="entry name" value="FAD/NAD(P)-binding domain"/>
    <property type="match status" value="1"/>
</dbReference>
<name>K0UBN3_MYCVA</name>
<dbReference type="InterPro" id="IPR036188">
    <property type="entry name" value="FAD/NAD-bd_sf"/>
</dbReference>
<dbReference type="eggNOG" id="COG0665">
    <property type="taxonomic scope" value="Bacteria"/>
</dbReference>
<dbReference type="PANTHER" id="PTHR13847">
    <property type="entry name" value="SARCOSINE DEHYDROGENASE-RELATED"/>
    <property type="match status" value="1"/>
</dbReference>
<gene>
    <name evidence="4" type="ORF">MVAC_29393</name>
</gene>
<dbReference type="Pfam" id="PF01266">
    <property type="entry name" value="DAO"/>
    <property type="match status" value="1"/>
</dbReference>
<comment type="caution">
    <text evidence="4">The sequence shown here is derived from an EMBL/GenBank/DDBJ whole genome shotgun (WGS) entry which is preliminary data.</text>
</comment>
<dbReference type="GO" id="GO:0005737">
    <property type="term" value="C:cytoplasm"/>
    <property type="evidence" value="ECO:0007669"/>
    <property type="project" value="TreeGrafter"/>
</dbReference>
<proteinExistence type="predicted"/>
<dbReference type="InterPro" id="IPR006076">
    <property type="entry name" value="FAD-dep_OxRdtase"/>
</dbReference>
<dbReference type="HOGENOM" id="CLU_2693662_0_0_11"/>
<evidence type="ECO:0000256" key="2">
    <source>
        <dbReference type="SAM" id="Phobius"/>
    </source>
</evidence>
<keyword evidence="2" id="KW-0812">Transmembrane</keyword>
<feature type="transmembrane region" description="Helical" evidence="2">
    <location>
        <begin position="12"/>
        <end position="28"/>
    </location>
</feature>
<accession>K0UBN3</accession>
<dbReference type="GO" id="GO:0016491">
    <property type="term" value="F:oxidoreductase activity"/>
    <property type="evidence" value="ECO:0007669"/>
    <property type="project" value="UniProtKB-KW"/>
</dbReference>
<dbReference type="EMBL" id="ALQA01000128">
    <property type="protein sequence ID" value="EJZ04306.1"/>
    <property type="molecule type" value="Genomic_DNA"/>
</dbReference>
<keyword evidence="2" id="KW-1133">Transmembrane helix</keyword>
<reference evidence="4 5" key="1">
    <citation type="journal article" date="2012" name="J. Bacteriol.">
        <title>Complete Genome Sequence of Mycobacterium vaccae Type Strain ATCC 25954.</title>
        <authorList>
            <person name="Ho Y.S."/>
            <person name="Adroub S.A."/>
            <person name="Abadi M."/>
            <person name="Al Alwan B."/>
            <person name="Alkhateeb R."/>
            <person name="Gao G."/>
            <person name="Ragab A."/>
            <person name="Ali S."/>
            <person name="van Soolingen D."/>
            <person name="Bitter W."/>
            <person name="Pain A."/>
            <person name="Abdallah A.M."/>
        </authorList>
    </citation>
    <scope>NUCLEOTIDE SEQUENCE [LARGE SCALE GENOMIC DNA]</scope>
    <source>
        <strain evidence="4 5">ATCC 25954</strain>
    </source>
</reference>